<feature type="domain" description="NAD-dependent epimerase/dehydratase" evidence="2">
    <location>
        <begin position="3"/>
        <end position="213"/>
    </location>
</feature>
<feature type="compositionally biased region" description="Low complexity" evidence="1">
    <location>
        <begin position="336"/>
        <end position="355"/>
    </location>
</feature>
<dbReference type="InterPro" id="IPR001509">
    <property type="entry name" value="Epimerase_deHydtase"/>
</dbReference>
<dbReference type="Pfam" id="PF01370">
    <property type="entry name" value="Epimerase"/>
    <property type="match status" value="1"/>
</dbReference>
<accession>A0ABW4GR53</accession>
<comment type="caution">
    <text evidence="3">The sequence shown here is derived from an EMBL/GenBank/DDBJ whole genome shotgun (WGS) entry which is preliminary data.</text>
</comment>
<evidence type="ECO:0000313" key="4">
    <source>
        <dbReference type="Proteomes" id="UP001597097"/>
    </source>
</evidence>
<proteinExistence type="predicted"/>
<organism evidence="3 4">
    <name type="scientific">Nonomuraea guangzhouensis</name>
    <dbReference type="NCBI Taxonomy" id="1291555"/>
    <lineage>
        <taxon>Bacteria</taxon>
        <taxon>Bacillati</taxon>
        <taxon>Actinomycetota</taxon>
        <taxon>Actinomycetes</taxon>
        <taxon>Streptosporangiales</taxon>
        <taxon>Streptosporangiaceae</taxon>
        <taxon>Nonomuraea</taxon>
    </lineage>
</organism>
<evidence type="ECO:0000259" key="2">
    <source>
        <dbReference type="Pfam" id="PF01370"/>
    </source>
</evidence>
<reference evidence="4" key="1">
    <citation type="journal article" date="2019" name="Int. J. Syst. Evol. Microbiol.">
        <title>The Global Catalogue of Microorganisms (GCM) 10K type strain sequencing project: providing services to taxonomists for standard genome sequencing and annotation.</title>
        <authorList>
            <consortium name="The Broad Institute Genomics Platform"/>
            <consortium name="The Broad Institute Genome Sequencing Center for Infectious Disease"/>
            <person name="Wu L."/>
            <person name="Ma J."/>
        </authorList>
    </citation>
    <scope>NUCLEOTIDE SEQUENCE [LARGE SCALE GENOMIC DNA]</scope>
    <source>
        <strain evidence="4">CGMCC 1.15399</strain>
    </source>
</reference>
<dbReference type="InterPro" id="IPR051783">
    <property type="entry name" value="NAD(P)-dependent_oxidoreduct"/>
</dbReference>
<protein>
    <submittedName>
        <fullName evidence="3">NAD-dependent epimerase/dehydratase family protein</fullName>
    </submittedName>
</protein>
<dbReference type="PANTHER" id="PTHR48079:SF6">
    <property type="entry name" value="NAD(P)-BINDING DOMAIN-CONTAINING PROTEIN-RELATED"/>
    <property type="match status" value="1"/>
</dbReference>
<dbReference type="InterPro" id="IPR036291">
    <property type="entry name" value="NAD(P)-bd_dom_sf"/>
</dbReference>
<dbReference type="Proteomes" id="UP001597097">
    <property type="component" value="Unassembled WGS sequence"/>
</dbReference>
<feature type="region of interest" description="Disordered" evidence="1">
    <location>
        <begin position="213"/>
        <end position="355"/>
    </location>
</feature>
<dbReference type="RefSeq" id="WP_378625334.1">
    <property type="nucleotide sequence ID" value="NZ_JBHUCM010000045.1"/>
</dbReference>
<name>A0ABW4GR53_9ACTN</name>
<feature type="compositionally biased region" description="Low complexity" evidence="1">
    <location>
        <begin position="222"/>
        <end position="242"/>
    </location>
</feature>
<dbReference type="EMBL" id="JBHUCM010000045">
    <property type="protein sequence ID" value="MFD1544864.1"/>
    <property type="molecule type" value="Genomic_DNA"/>
</dbReference>
<keyword evidence="4" id="KW-1185">Reference proteome</keyword>
<sequence length="355" mass="36194">MHVFVAGASGAVGRLLVPLLIGAGHRVTGGSRSDAGLESLRAQGATPVRVDVFDAAATQRALADAAPDAIIHQLTALSGGALAENSRIRRVGTRNLVDAAKEAGVGRIVAQSIAWAYEPGDAPATESVPLDVSAAEPRAGMVGGVRALEETSAELEHHVILRYGMFYGPGTWYSPDGLAAARLRGEAAAGFPGKLVANDAVTSFLHVADAARAGRPSPPLIGRAARSTSSTTSPRRPPSGSRRWPRRLARPYPSRTSGPGAPGGSVAPTMAWPAPHSAGGRSTRPGGPASTPAEPPPDLADRLGGRLSVYQPRRSRVRPGGRPGGRPSPSAPGPPAGAAAPSARPRTAAARPSPR</sequence>
<evidence type="ECO:0000256" key="1">
    <source>
        <dbReference type="SAM" id="MobiDB-lite"/>
    </source>
</evidence>
<dbReference type="PANTHER" id="PTHR48079">
    <property type="entry name" value="PROTEIN YEEZ"/>
    <property type="match status" value="1"/>
</dbReference>
<gene>
    <name evidence="3" type="ORF">ACFSJ0_48020</name>
</gene>
<dbReference type="Gene3D" id="3.40.50.720">
    <property type="entry name" value="NAD(P)-binding Rossmann-like Domain"/>
    <property type="match status" value="1"/>
</dbReference>
<dbReference type="SUPFAM" id="SSF51735">
    <property type="entry name" value="NAD(P)-binding Rossmann-fold domains"/>
    <property type="match status" value="1"/>
</dbReference>
<evidence type="ECO:0000313" key="3">
    <source>
        <dbReference type="EMBL" id="MFD1544864.1"/>
    </source>
</evidence>